<dbReference type="PANTHER" id="PTHR22977:SF5">
    <property type="entry name" value="COX ASSEMBLY MITOCHONDRIAL PROTEIN HOMOLOG"/>
    <property type="match status" value="1"/>
</dbReference>
<proteinExistence type="inferred from homology"/>
<protein>
    <recommendedName>
        <fullName evidence="3">COX assembly mitochondrial protein</fullName>
    </recommendedName>
</protein>
<dbReference type="OMA" id="NIMPHYS"/>
<dbReference type="Proteomes" id="UP000594260">
    <property type="component" value="Unplaced"/>
</dbReference>
<evidence type="ECO:0000313" key="5">
    <source>
        <dbReference type="EnsemblMetazoa" id="XP_022661317"/>
    </source>
</evidence>
<dbReference type="Pfam" id="PF08583">
    <property type="entry name" value="Cmc1"/>
    <property type="match status" value="1"/>
</dbReference>
<dbReference type="PROSITE" id="PS51808">
    <property type="entry name" value="CHCH"/>
    <property type="match status" value="1"/>
</dbReference>
<dbReference type="RefSeq" id="XP_022661317.1">
    <property type="nucleotide sequence ID" value="XM_022805582.1"/>
</dbReference>
<comment type="subcellular location">
    <subcellularLocation>
        <location evidence="3">Mitochondrion</location>
    </subcellularLocation>
</comment>
<dbReference type="InterPro" id="IPR013892">
    <property type="entry name" value="Cyt_c_biogenesis_Cmc1-like"/>
</dbReference>
<keyword evidence="3" id="KW-0496">Mitochondrion</keyword>
<evidence type="ECO:0000313" key="6">
    <source>
        <dbReference type="Proteomes" id="UP000594260"/>
    </source>
</evidence>
<dbReference type="PANTHER" id="PTHR22977">
    <property type="entry name" value="COX ASSEMBLY MITOCHONDRIAL PROTEIN"/>
    <property type="match status" value="1"/>
</dbReference>
<dbReference type="OrthoDB" id="6224010at2759"/>
<keyword evidence="6" id="KW-1185">Reference proteome</keyword>
<dbReference type="InParanoid" id="A0A7M7MGZ9"/>
<dbReference type="AlphaFoldDB" id="A0A7M7MGZ9"/>
<sequence>MGWWFFPNRNDDHTVLAKYLSGGPYGLGDPNDKSLRKVEKEILIPKLMRDRTKAEKCAAEVKAFGECAKREGLSVVFNCRRENDAMKSCMVRWYTDSQFKEECTQQYLADRTHYRETGIKKKRMPRGAVRPDATPEVPT</sequence>
<keyword evidence="2" id="KW-1015">Disulfide bond</keyword>
<evidence type="ECO:0000256" key="2">
    <source>
        <dbReference type="ARBA" id="ARBA00023157"/>
    </source>
</evidence>
<dbReference type="EnsemblMetazoa" id="XM_022805582">
    <property type="protein sequence ID" value="XP_022661317"/>
    <property type="gene ID" value="LOC111250388"/>
</dbReference>
<reference evidence="5" key="1">
    <citation type="submission" date="2021-01" db="UniProtKB">
        <authorList>
            <consortium name="EnsemblMetazoa"/>
        </authorList>
    </citation>
    <scope>IDENTIFICATION</scope>
</reference>
<dbReference type="FunCoup" id="A0A7M7MGZ9">
    <property type="interactions" value="129"/>
</dbReference>
<evidence type="ECO:0000256" key="3">
    <source>
        <dbReference type="RuleBase" id="RU364104"/>
    </source>
</evidence>
<evidence type="ECO:0000256" key="4">
    <source>
        <dbReference type="SAM" id="MobiDB-lite"/>
    </source>
</evidence>
<name>A0A7M7MGZ9_VARDE</name>
<dbReference type="GeneID" id="111250388"/>
<evidence type="ECO:0000256" key="1">
    <source>
        <dbReference type="ARBA" id="ARBA00007347"/>
    </source>
</evidence>
<dbReference type="KEGG" id="vde:111250388"/>
<organism evidence="5 6">
    <name type="scientific">Varroa destructor</name>
    <name type="common">Honeybee mite</name>
    <dbReference type="NCBI Taxonomy" id="109461"/>
    <lineage>
        <taxon>Eukaryota</taxon>
        <taxon>Metazoa</taxon>
        <taxon>Ecdysozoa</taxon>
        <taxon>Arthropoda</taxon>
        <taxon>Chelicerata</taxon>
        <taxon>Arachnida</taxon>
        <taxon>Acari</taxon>
        <taxon>Parasitiformes</taxon>
        <taxon>Mesostigmata</taxon>
        <taxon>Gamasina</taxon>
        <taxon>Dermanyssoidea</taxon>
        <taxon>Varroidae</taxon>
        <taxon>Varroa</taxon>
    </lineage>
</organism>
<comment type="similarity">
    <text evidence="1 3">Belongs to the CMC family.</text>
</comment>
<feature type="region of interest" description="Disordered" evidence="4">
    <location>
        <begin position="118"/>
        <end position="139"/>
    </location>
</feature>
<accession>A0A7M7MGZ9</accession>
<dbReference type="GO" id="GO:0005739">
    <property type="term" value="C:mitochondrion"/>
    <property type="evidence" value="ECO:0007669"/>
    <property type="project" value="UniProtKB-SubCell"/>
</dbReference>